<feature type="signal peptide" evidence="8">
    <location>
        <begin position="1"/>
        <end position="16"/>
    </location>
</feature>
<evidence type="ECO:0000256" key="1">
    <source>
        <dbReference type="ARBA" id="ARBA00004370"/>
    </source>
</evidence>
<keyword evidence="4" id="KW-0812">Transmembrane</keyword>
<sequence length="318" mass="36754">MALALGALWAWSVCDKAVISYYSKKYKPIPLPEESNYSQQDVSIIVPTIDTESTFTECMRLWLESKPREIIIVTVERNRDRLVRLVEPLKEDADRIVIFCAPLANKRIQLVVGVKAARGSILTLVDDDVYWRAEGVLPYLLAPFEDAEVGAVAGIQSILQDPSFVDAYTHEVIGRRVVNTADDVVLTGWVFDRGWKVSIQNVPEAEITTNIPQDHRFAWQVLRWDRGNFRTFLGYIFVYPGYRRMMQRHPYTTFKMIERLARPIWALAAFLEKYPYCGRQVWAFLLMDIVGPIVDVYVYFTMNNDSWLTRTADIQELK</sequence>
<comment type="subcellular location">
    <subcellularLocation>
        <location evidence="1">Membrane</location>
    </subcellularLocation>
</comment>
<evidence type="ECO:0000256" key="4">
    <source>
        <dbReference type="ARBA" id="ARBA00022692"/>
    </source>
</evidence>
<evidence type="ECO:0000256" key="3">
    <source>
        <dbReference type="ARBA" id="ARBA00022679"/>
    </source>
</evidence>
<organism evidence="9 10">
    <name type="scientific">Monosporascus cannonballus</name>
    <dbReference type="NCBI Taxonomy" id="155416"/>
    <lineage>
        <taxon>Eukaryota</taxon>
        <taxon>Fungi</taxon>
        <taxon>Dikarya</taxon>
        <taxon>Ascomycota</taxon>
        <taxon>Pezizomycotina</taxon>
        <taxon>Sordariomycetes</taxon>
        <taxon>Xylariomycetidae</taxon>
        <taxon>Xylariales</taxon>
        <taxon>Xylariales incertae sedis</taxon>
        <taxon>Monosporascus</taxon>
    </lineage>
</organism>
<evidence type="ECO:0000313" key="9">
    <source>
        <dbReference type="EMBL" id="RYO87180.1"/>
    </source>
</evidence>
<evidence type="ECO:0000256" key="7">
    <source>
        <dbReference type="ARBA" id="ARBA00023180"/>
    </source>
</evidence>
<feature type="chain" id="PRO_5047349745" description="Glycosyltransferase 2-like domain-containing protein" evidence="8">
    <location>
        <begin position="17"/>
        <end position="318"/>
    </location>
</feature>
<keyword evidence="7" id="KW-0325">Glycoprotein</keyword>
<evidence type="ECO:0008006" key="11">
    <source>
        <dbReference type="Google" id="ProtNLM"/>
    </source>
</evidence>
<dbReference type="Gene3D" id="3.90.550.10">
    <property type="entry name" value="Spore Coat Polysaccharide Biosynthesis Protein SpsA, Chain A"/>
    <property type="match status" value="1"/>
</dbReference>
<name>A0ABY0H8F4_9PEZI</name>
<accession>A0ABY0H8F4</accession>
<keyword evidence="8" id="KW-0732">Signal</keyword>
<comment type="caution">
    <text evidence="9">The sequence shown here is derived from an EMBL/GenBank/DDBJ whole genome shotgun (WGS) entry which is preliminary data.</text>
</comment>
<protein>
    <recommendedName>
        <fullName evidence="11">Glycosyltransferase 2-like domain-containing protein</fullName>
    </recommendedName>
</protein>
<evidence type="ECO:0000256" key="8">
    <source>
        <dbReference type="SAM" id="SignalP"/>
    </source>
</evidence>
<evidence type="ECO:0000313" key="10">
    <source>
        <dbReference type="Proteomes" id="UP000294003"/>
    </source>
</evidence>
<dbReference type="SUPFAM" id="SSF53448">
    <property type="entry name" value="Nucleotide-diphospho-sugar transferases"/>
    <property type="match status" value="1"/>
</dbReference>
<gene>
    <name evidence="9" type="ORF">DL762_004384</name>
</gene>
<evidence type="ECO:0000256" key="5">
    <source>
        <dbReference type="ARBA" id="ARBA00022989"/>
    </source>
</evidence>
<dbReference type="EMBL" id="QJNS01000104">
    <property type="protein sequence ID" value="RYO87180.1"/>
    <property type="molecule type" value="Genomic_DNA"/>
</dbReference>
<dbReference type="InterPro" id="IPR052427">
    <property type="entry name" value="Glycosyltrans_GT2/GT47"/>
</dbReference>
<proteinExistence type="predicted"/>
<keyword evidence="3" id="KW-0808">Transferase</keyword>
<evidence type="ECO:0000256" key="6">
    <source>
        <dbReference type="ARBA" id="ARBA00023136"/>
    </source>
</evidence>
<keyword evidence="6" id="KW-0472">Membrane</keyword>
<evidence type="ECO:0000256" key="2">
    <source>
        <dbReference type="ARBA" id="ARBA00022676"/>
    </source>
</evidence>
<keyword evidence="10" id="KW-1185">Reference proteome</keyword>
<reference evidence="9 10" key="1">
    <citation type="submission" date="2018-06" db="EMBL/GenBank/DDBJ databases">
        <title>Complete Genomes of Monosporascus.</title>
        <authorList>
            <person name="Robinson A.J."/>
            <person name="Natvig D.O."/>
        </authorList>
    </citation>
    <scope>NUCLEOTIDE SEQUENCE [LARGE SCALE GENOMIC DNA]</scope>
    <source>
        <strain evidence="9 10">CBS 609.92</strain>
    </source>
</reference>
<dbReference type="InterPro" id="IPR029044">
    <property type="entry name" value="Nucleotide-diphossugar_trans"/>
</dbReference>
<dbReference type="Proteomes" id="UP000294003">
    <property type="component" value="Unassembled WGS sequence"/>
</dbReference>
<dbReference type="PANTHER" id="PTHR47844:SF1">
    <property type="entry name" value="EXOSTOSIN-LIKE 2"/>
    <property type="match status" value="1"/>
</dbReference>
<keyword evidence="5" id="KW-1133">Transmembrane helix</keyword>
<dbReference type="PANTHER" id="PTHR47844">
    <property type="entry name" value="SYNTHASE CPS1, PUTATIVE (AFU_ORTHOLOGUE AFUA_7G02500)-RELATED"/>
    <property type="match status" value="1"/>
</dbReference>
<dbReference type="Pfam" id="PF13641">
    <property type="entry name" value="Glyco_tranf_2_3"/>
    <property type="match status" value="1"/>
</dbReference>
<keyword evidence="2" id="KW-0328">Glycosyltransferase</keyword>